<keyword evidence="2 5" id="KW-0812">Transmembrane</keyword>
<feature type="transmembrane region" description="Helical" evidence="5">
    <location>
        <begin position="192"/>
        <end position="215"/>
    </location>
</feature>
<dbReference type="Proteomes" id="UP001164746">
    <property type="component" value="Chromosome 3"/>
</dbReference>
<dbReference type="InterPro" id="IPR020846">
    <property type="entry name" value="MFS_dom"/>
</dbReference>
<dbReference type="SUPFAM" id="SSF103473">
    <property type="entry name" value="MFS general substrate transporter"/>
    <property type="match status" value="1"/>
</dbReference>
<keyword evidence="8" id="KW-1185">Reference proteome</keyword>
<name>A0ABY7DSC1_MYAAR</name>
<dbReference type="Gene3D" id="1.20.1250.20">
    <property type="entry name" value="MFS general substrate transporter like domains"/>
    <property type="match status" value="1"/>
</dbReference>
<evidence type="ECO:0000259" key="6">
    <source>
        <dbReference type="PROSITE" id="PS50850"/>
    </source>
</evidence>
<evidence type="ECO:0000256" key="5">
    <source>
        <dbReference type="SAM" id="Phobius"/>
    </source>
</evidence>
<evidence type="ECO:0000256" key="2">
    <source>
        <dbReference type="ARBA" id="ARBA00022692"/>
    </source>
</evidence>
<feature type="domain" description="Major facilitator superfamily (MFS) profile" evidence="6">
    <location>
        <begin position="27"/>
        <end position="501"/>
    </location>
</feature>
<accession>A0ABY7DSC1</accession>
<dbReference type="InterPro" id="IPR005828">
    <property type="entry name" value="MFS_sugar_transport-like"/>
</dbReference>
<proteinExistence type="predicted"/>
<feature type="transmembrane region" description="Helical" evidence="5">
    <location>
        <begin position="412"/>
        <end position="436"/>
    </location>
</feature>
<feature type="transmembrane region" description="Helical" evidence="5">
    <location>
        <begin position="337"/>
        <end position="363"/>
    </location>
</feature>
<evidence type="ECO:0000256" key="1">
    <source>
        <dbReference type="ARBA" id="ARBA00004141"/>
    </source>
</evidence>
<reference evidence="7" key="1">
    <citation type="submission" date="2022-11" db="EMBL/GenBank/DDBJ databases">
        <title>Centuries of genome instability and evolution in soft-shell clam transmissible cancer (bioRxiv).</title>
        <authorList>
            <person name="Hart S.F.M."/>
            <person name="Yonemitsu M.A."/>
            <person name="Giersch R.M."/>
            <person name="Beal B.F."/>
            <person name="Arriagada G."/>
            <person name="Davis B.W."/>
            <person name="Ostrander E.A."/>
            <person name="Goff S.P."/>
            <person name="Metzger M.J."/>
        </authorList>
    </citation>
    <scope>NUCLEOTIDE SEQUENCE</scope>
    <source>
        <strain evidence="7">MELC-2E11</strain>
        <tissue evidence="7">Siphon/mantle</tissue>
    </source>
</reference>
<dbReference type="InterPro" id="IPR036259">
    <property type="entry name" value="MFS_trans_sf"/>
</dbReference>
<feature type="transmembrane region" description="Helical" evidence="5">
    <location>
        <begin position="475"/>
        <end position="496"/>
    </location>
</feature>
<feature type="transmembrane region" description="Helical" evidence="5">
    <location>
        <begin position="28"/>
        <end position="50"/>
    </location>
</feature>
<dbReference type="PANTHER" id="PTHR24064">
    <property type="entry name" value="SOLUTE CARRIER FAMILY 22 MEMBER"/>
    <property type="match status" value="1"/>
</dbReference>
<evidence type="ECO:0000256" key="3">
    <source>
        <dbReference type="ARBA" id="ARBA00022989"/>
    </source>
</evidence>
<sequence>MNTMSEHVDVDKIWISLGKWGYYQKRQLIVLLVAIWSCGFHMLSIVFIAYRPSFECKAVKLNVSAINGTEETYYSRSYGKCSVTHMSNISGDVSWDLVCSRKELAELSQTLVMIGQGIGAFVFTSLADKYGRKPVHILCHAALFIFALCTAFVPNYPSFAAMRTLLGAVQQGTGLAQAILSLEMFPKEIRGYVEVLGLLFWTTGIAIVTPIAYIFRNISWRYFQICLACLSSWSLIEWWLIDESLRWLIANGKYEEAKRILLKACKMNKKDFKDVVAGSGFLEHEMKSVKQHNKEHGGMNKKLLSNGLSPNGMPQEDAKSSIKAYTVIDLVKMTNSLTYYGIMLISSSLAGNRFLNFFLGSVVEYPAAFMEYVMINRYGRKPTVIIFHVICGVALITATIINTCADGNSSMVLTATVFTLIGKFAITGSFSTIFLYTPELYPTNMRNTGIGMSSAAARIGGMLAPFSRNLAESLVWGPGLVFGVMCAIVSVSMLWIPETNQYELPQTLEECETWYKENRLQLPCGRSRRRTEQTIEY</sequence>
<evidence type="ECO:0000313" key="8">
    <source>
        <dbReference type="Proteomes" id="UP001164746"/>
    </source>
</evidence>
<dbReference type="PROSITE" id="PS50850">
    <property type="entry name" value="MFS"/>
    <property type="match status" value="1"/>
</dbReference>
<organism evidence="7 8">
    <name type="scientific">Mya arenaria</name>
    <name type="common">Soft-shell clam</name>
    <dbReference type="NCBI Taxonomy" id="6604"/>
    <lineage>
        <taxon>Eukaryota</taxon>
        <taxon>Metazoa</taxon>
        <taxon>Spiralia</taxon>
        <taxon>Lophotrochozoa</taxon>
        <taxon>Mollusca</taxon>
        <taxon>Bivalvia</taxon>
        <taxon>Autobranchia</taxon>
        <taxon>Heteroconchia</taxon>
        <taxon>Euheterodonta</taxon>
        <taxon>Imparidentia</taxon>
        <taxon>Neoheterodontei</taxon>
        <taxon>Myida</taxon>
        <taxon>Myoidea</taxon>
        <taxon>Myidae</taxon>
        <taxon>Mya</taxon>
    </lineage>
</organism>
<keyword evidence="4 5" id="KW-0472">Membrane</keyword>
<protein>
    <submittedName>
        <fullName evidence="7">ORCT-like protein</fullName>
    </submittedName>
</protein>
<evidence type="ECO:0000256" key="4">
    <source>
        <dbReference type="ARBA" id="ARBA00023136"/>
    </source>
</evidence>
<gene>
    <name evidence="7" type="ORF">MAR_024134</name>
</gene>
<feature type="transmembrane region" description="Helical" evidence="5">
    <location>
        <begin position="135"/>
        <end position="154"/>
    </location>
</feature>
<dbReference type="EMBL" id="CP111014">
    <property type="protein sequence ID" value="WAQ99761.1"/>
    <property type="molecule type" value="Genomic_DNA"/>
</dbReference>
<dbReference type="Pfam" id="PF00083">
    <property type="entry name" value="Sugar_tr"/>
    <property type="match status" value="1"/>
</dbReference>
<evidence type="ECO:0000313" key="7">
    <source>
        <dbReference type="EMBL" id="WAQ99761.1"/>
    </source>
</evidence>
<keyword evidence="3 5" id="KW-1133">Transmembrane helix</keyword>
<comment type="subcellular location">
    <subcellularLocation>
        <location evidence="1">Membrane</location>
        <topology evidence="1">Multi-pass membrane protein</topology>
    </subcellularLocation>
</comment>
<feature type="transmembrane region" description="Helical" evidence="5">
    <location>
        <begin position="383"/>
        <end position="405"/>
    </location>
</feature>